<evidence type="ECO:0000256" key="3">
    <source>
        <dbReference type="RuleBase" id="RU361268"/>
    </source>
</evidence>
<dbReference type="GO" id="GO:0006359">
    <property type="term" value="P:regulation of transcription by RNA polymerase III"/>
    <property type="evidence" value="ECO:0007669"/>
    <property type="project" value="TreeGrafter"/>
</dbReference>
<comment type="subunit">
    <text evidence="3">Tetramer of two alpha and two beta subunits.</text>
</comment>
<dbReference type="FunFam" id="2.20.25.20:FF:000001">
    <property type="entry name" value="Casein kinase II subunit beta"/>
    <property type="match status" value="1"/>
</dbReference>
<dbReference type="GO" id="GO:0030291">
    <property type="term" value="F:protein serine/threonine kinase inhibitor activity"/>
    <property type="evidence" value="ECO:0007669"/>
    <property type="project" value="UniProtKB-ARBA"/>
</dbReference>
<feature type="compositionally biased region" description="Basic and acidic residues" evidence="4">
    <location>
        <begin position="232"/>
        <end position="246"/>
    </location>
</feature>
<dbReference type="FunFam" id="1.10.1820.10:FF:000005">
    <property type="entry name" value="Casein kinase II subunit beta"/>
    <property type="match status" value="1"/>
</dbReference>
<dbReference type="GO" id="GO:0005956">
    <property type="term" value="C:protein kinase CK2 complex"/>
    <property type="evidence" value="ECO:0007669"/>
    <property type="project" value="UniProtKB-UniRule"/>
</dbReference>
<evidence type="ECO:0000313" key="5">
    <source>
        <dbReference type="EMBL" id="CDP38847.1"/>
    </source>
</evidence>
<dbReference type="PhylomeDB" id="A0A060TJ45"/>
<accession>A0A060TJ45</accession>
<comment type="similarity">
    <text evidence="1 3">Belongs to the casein kinase 2 subunit beta family.</text>
</comment>
<evidence type="ECO:0000256" key="2">
    <source>
        <dbReference type="ARBA" id="ARBA00045899"/>
    </source>
</evidence>
<dbReference type="GO" id="GO:0034456">
    <property type="term" value="C:UTP-C complex"/>
    <property type="evidence" value="ECO:0007669"/>
    <property type="project" value="TreeGrafter"/>
</dbReference>
<name>A0A060TJ45_BLAAD</name>
<dbReference type="PRINTS" id="PR00472">
    <property type="entry name" value="CASNKINASEII"/>
</dbReference>
<dbReference type="PANTHER" id="PTHR11740">
    <property type="entry name" value="CASEIN KINASE II SUBUNIT BETA"/>
    <property type="match status" value="1"/>
</dbReference>
<evidence type="ECO:0000256" key="1">
    <source>
        <dbReference type="ARBA" id="ARBA00006941"/>
    </source>
</evidence>
<dbReference type="Gene3D" id="1.10.1820.10">
    <property type="entry name" value="protein kinase ck2 holoenzyme, chain C, domain 1"/>
    <property type="match status" value="1"/>
</dbReference>
<dbReference type="Pfam" id="PF01214">
    <property type="entry name" value="CK_II_beta"/>
    <property type="match status" value="1"/>
</dbReference>
<dbReference type="GO" id="GO:0005737">
    <property type="term" value="C:cytoplasm"/>
    <property type="evidence" value="ECO:0007669"/>
    <property type="project" value="TreeGrafter"/>
</dbReference>
<protein>
    <recommendedName>
        <fullName evidence="3">Casein kinase II subunit beta</fullName>
        <shortName evidence="3">CK II beta</shortName>
    </recommendedName>
</protein>
<dbReference type="Gene3D" id="2.20.25.20">
    <property type="match status" value="1"/>
</dbReference>
<feature type="compositionally biased region" description="Acidic residues" evidence="4">
    <location>
        <begin position="221"/>
        <end position="230"/>
    </location>
</feature>
<gene>
    <name evidence="5" type="ORF">GNLVRS02_ARAD1D44000g</name>
</gene>
<organism evidence="5">
    <name type="scientific">Blastobotrys adeninivorans</name>
    <name type="common">Yeast</name>
    <name type="synonym">Arxula adeninivorans</name>
    <dbReference type="NCBI Taxonomy" id="409370"/>
    <lineage>
        <taxon>Eukaryota</taxon>
        <taxon>Fungi</taxon>
        <taxon>Dikarya</taxon>
        <taxon>Ascomycota</taxon>
        <taxon>Saccharomycotina</taxon>
        <taxon>Dipodascomycetes</taxon>
        <taxon>Dipodascales</taxon>
        <taxon>Trichomonascaceae</taxon>
        <taxon>Blastobotrys</taxon>
    </lineage>
</organism>
<feature type="region of interest" description="Disordered" evidence="4">
    <location>
        <begin position="219"/>
        <end position="252"/>
    </location>
</feature>
<dbReference type="PANTHER" id="PTHR11740:SF0">
    <property type="entry name" value="CASEIN KINASE II SUBUNIT BETA"/>
    <property type="match status" value="1"/>
</dbReference>
<dbReference type="InterPro" id="IPR000704">
    <property type="entry name" value="Casein_kinase_II_reg-sub"/>
</dbReference>
<proteinExistence type="inferred from homology"/>
<dbReference type="AlphaFoldDB" id="A0A060TJ45"/>
<dbReference type="EMBL" id="HG937694">
    <property type="protein sequence ID" value="CDP38847.1"/>
    <property type="molecule type" value="Genomic_DNA"/>
</dbReference>
<comment type="function">
    <text evidence="2 3">Regulatory subunit of casein kinase II/CK2. As part of the kinase complex regulates the basal catalytic activity of the alpha subunit a constitutively active serine/threonine-protein kinase that phosphorylates a large number of substrates containing acidic residues C-terminal to the phosphorylated serine or threonine.</text>
</comment>
<dbReference type="SUPFAM" id="SSF57798">
    <property type="entry name" value="Casein kinase II beta subunit"/>
    <property type="match status" value="1"/>
</dbReference>
<dbReference type="InterPro" id="IPR016149">
    <property type="entry name" value="Casein_kin_II_reg-sub_N"/>
</dbReference>
<reference evidence="5" key="1">
    <citation type="submission" date="2014-02" db="EMBL/GenBank/DDBJ databases">
        <authorList>
            <person name="Genoscope - CEA"/>
        </authorList>
    </citation>
    <scope>NUCLEOTIDE SEQUENCE</scope>
    <source>
        <strain evidence="5">LS3</strain>
    </source>
</reference>
<reference evidence="5" key="2">
    <citation type="submission" date="2014-06" db="EMBL/GenBank/DDBJ databases">
        <title>The complete genome of Blastobotrys (Arxula) adeninivorans LS3 - a yeast of biotechnological interest.</title>
        <authorList>
            <person name="Kunze G."/>
            <person name="Gaillardin C."/>
            <person name="Czernicka M."/>
            <person name="Durrens P."/>
            <person name="Martin T."/>
            <person name="Boer E."/>
            <person name="Gabaldon T."/>
            <person name="Cruz J."/>
            <person name="Talla E."/>
            <person name="Marck C."/>
            <person name="Goffeau A."/>
            <person name="Barbe V."/>
            <person name="Baret P."/>
            <person name="Baronian K."/>
            <person name="Beier S."/>
            <person name="Bleykasten C."/>
            <person name="Bode R."/>
            <person name="Casaregola S."/>
            <person name="Despons L."/>
            <person name="Fairhead C."/>
            <person name="Giersberg M."/>
            <person name="Gierski P."/>
            <person name="Hahnel U."/>
            <person name="Hartmann A."/>
            <person name="Jankowska D."/>
            <person name="Jubin C."/>
            <person name="Jung P."/>
            <person name="Lafontaine I."/>
            <person name="Leh-Louis V."/>
            <person name="Lemaire M."/>
            <person name="Marcet-Houben M."/>
            <person name="Mascher M."/>
            <person name="Morel G."/>
            <person name="Richard G.-F."/>
            <person name="Riechen J."/>
            <person name="Sacerdot C."/>
            <person name="Sarkar A."/>
            <person name="Savel G."/>
            <person name="Schacherer J."/>
            <person name="Sherman D."/>
            <person name="Straub M.-L."/>
            <person name="Stein N."/>
            <person name="Thierry A."/>
            <person name="Trautwein-Schult A."/>
            <person name="Westhof E."/>
            <person name="Worch S."/>
            <person name="Dujon B."/>
            <person name="Souciet J.-L."/>
            <person name="Wincker P."/>
            <person name="Scholz U."/>
            <person name="Neuveglise N."/>
        </authorList>
    </citation>
    <scope>NUCLEOTIDE SEQUENCE</scope>
    <source>
        <strain evidence="5">LS3</strain>
    </source>
</reference>
<dbReference type="PROSITE" id="PS01101">
    <property type="entry name" value="CK2_BETA"/>
    <property type="match status" value="1"/>
</dbReference>
<dbReference type="SMART" id="SM01085">
    <property type="entry name" value="CK_II_beta"/>
    <property type="match status" value="1"/>
</dbReference>
<evidence type="ECO:0000256" key="4">
    <source>
        <dbReference type="SAM" id="MobiDB-lite"/>
    </source>
</evidence>
<sequence length="252" mass="28855">MSKSESGSSVESLGGDTWVSAYCSMVGHEYFCEVLDEFIDDDFNLTGLGQMVPHYREALELISDLEPSEQVKVPNIPQIEQSAELLYGLIHARFILSRPGLQIMAQKYECLHFGVCPRYNCDQTGLLPMGRHDLPGYETVRLYCPCCTDIYHPPNSRYLNIDGAFFGTSFPGLFLQTFPDIEQRAARKRAKQFELKIYGFKISELSKAGPRMKWLRQVPQTDEEVEEMESDAYLHRKLENKSKTQDEGEEEE</sequence>
<dbReference type="InterPro" id="IPR035991">
    <property type="entry name" value="Casein_kinase_II_beta-like"/>
</dbReference>